<feature type="compositionally biased region" description="Polar residues" evidence="5">
    <location>
        <begin position="36"/>
        <end position="45"/>
    </location>
</feature>
<feature type="compositionally biased region" description="Basic and acidic residues" evidence="5">
    <location>
        <begin position="294"/>
        <end position="306"/>
    </location>
</feature>
<dbReference type="InterPro" id="IPR036128">
    <property type="entry name" value="Plus3-like_sf"/>
</dbReference>
<dbReference type="Proteomes" id="UP001212152">
    <property type="component" value="Unassembled WGS sequence"/>
</dbReference>
<dbReference type="PANTHER" id="PTHR13115">
    <property type="entry name" value="RNA POLYMERASE-ASSOCIATED PROTEIN RTF1 HOMOLOG"/>
    <property type="match status" value="1"/>
</dbReference>
<dbReference type="Pfam" id="PF03126">
    <property type="entry name" value="Plus-3"/>
    <property type="match status" value="1"/>
</dbReference>
<dbReference type="SUPFAM" id="SSF159042">
    <property type="entry name" value="Plus3-like"/>
    <property type="match status" value="1"/>
</dbReference>
<comment type="subcellular location">
    <subcellularLocation>
        <location evidence="1">Nucleus</location>
    </subcellularLocation>
</comment>
<evidence type="ECO:0000313" key="8">
    <source>
        <dbReference type="Proteomes" id="UP001212152"/>
    </source>
</evidence>
<feature type="compositionally biased region" description="Low complexity" evidence="5">
    <location>
        <begin position="278"/>
        <end position="293"/>
    </location>
</feature>
<gene>
    <name evidence="7" type="ORF">HDU87_008790</name>
</gene>
<comment type="caution">
    <text evidence="7">The sequence shown here is derived from an EMBL/GenBank/DDBJ whole genome shotgun (WGS) entry which is preliminary data.</text>
</comment>
<dbReference type="GO" id="GO:1990269">
    <property type="term" value="F:RNA polymerase II C-terminal domain phosphoserine binding"/>
    <property type="evidence" value="ECO:0007669"/>
    <property type="project" value="TreeGrafter"/>
</dbReference>
<feature type="region of interest" description="Disordered" evidence="5">
    <location>
        <begin position="1"/>
        <end position="154"/>
    </location>
</feature>
<evidence type="ECO:0000256" key="2">
    <source>
        <dbReference type="ARBA" id="ARBA00023015"/>
    </source>
</evidence>
<feature type="compositionally biased region" description="Acidic residues" evidence="5">
    <location>
        <begin position="140"/>
        <end position="151"/>
    </location>
</feature>
<dbReference type="EMBL" id="JADGJQ010000096">
    <property type="protein sequence ID" value="KAJ3170450.1"/>
    <property type="molecule type" value="Genomic_DNA"/>
</dbReference>
<dbReference type="Gene3D" id="3.90.70.200">
    <property type="entry name" value="Plus-3 domain"/>
    <property type="match status" value="1"/>
</dbReference>
<evidence type="ECO:0000259" key="6">
    <source>
        <dbReference type="PROSITE" id="PS51360"/>
    </source>
</evidence>
<name>A0AAD5XIU7_9FUNG</name>
<evidence type="ECO:0000313" key="7">
    <source>
        <dbReference type="EMBL" id="KAJ3170450.1"/>
    </source>
</evidence>
<keyword evidence="8" id="KW-1185">Reference proteome</keyword>
<evidence type="ECO:0000256" key="1">
    <source>
        <dbReference type="ARBA" id="ARBA00004123"/>
    </source>
</evidence>
<evidence type="ECO:0000256" key="4">
    <source>
        <dbReference type="ARBA" id="ARBA00023242"/>
    </source>
</evidence>
<dbReference type="GO" id="GO:0003677">
    <property type="term" value="F:DNA binding"/>
    <property type="evidence" value="ECO:0007669"/>
    <property type="project" value="InterPro"/>
</dbReference>
<dbReference type="InterPro" id="IPR004343">
    <property type="entry name" value="Plus-3_dom"/>
</dbReference>
<feature type="compositionally biased region" description="Basic and acidic residues" evidence="5">
    <location>
        <begin position="191"/>
        <end position="202"/>
    </location>
</feature>
<keyword evidence="3" id="KW-0804">Transcription</keyword>
<feature type="region of interest" description="Disordered" evidence="5">
    <location>
        <begin position="191"/>
        <end position="306"/>
    </location>
</feature>
<dbReference type="PROSITE" id="PS51360">
    <property type="entry name" value="PLUS3"/>
    <property type="match status" value="1"/>
</dbReference>
<feature type="compositionally biased region" description="Basic and acidic residues" evidence="5">
    <location>
        <begin position="250"/>
        <end position="266"/>
    </location>
</feature>
<feature type="domain" description="Plus3" evidence="6">
    <location>
        <begin position="309"/>
        <end position="442"/>
    </location>
</feature>
<reference evidence="7" key="1">
    <citation type="submission" date="2020-05" db="EMBL/GenBank/DDBJ databases">
        <title>Phylogenomic resolution of chytrid fungi.</title>
        <authorList>
            <person name="Stajich J.E."/>
            <person name="Amses K."/>
            <person name="Simmons R."/>
            <person name="Seto K."/>
            <person name="Myers J."/>
            <person name="Bonds A."/>
            <person name="Quandt C.A."/>
            <person name="Barry K."/>
            <person name="Liu P."/>
            <person name="Grigoriev I."/>
            <person name="Longcore J.E."/>
            <person name="James T.Y."/>
        </authorList>
    </citation>
    <scope>NUCLEOTIDE SEQUENCE</scope>
    <source>
        <strain evidence="7">JEL0379</strain>
    </source>
</reference>
<feature type="compositionally biased region" description="Low complexity" evidence="5">
    <location>
        <begin position="74"/>
        <end position="84"/>
    </location>
</feature>
<feature type="compositionally biased region" description="Low complexity" evidence="5">
    <location>
        <begin position="102"/>
        <end position="116"/>
    </location>
</feature>
<dbReference type="SMART" id="SM00719">
    <property type="entry name" value="Plus3"/>
    <property type="match status" value="1"/>
</dbReference>
<evidence type="ECO:0000256" key="3">
    <source>
        <dbReference type="ARBA" id="ARBA00023163"/>
    </source>
</evidence>
<feature type="compositionally biased region" description="Basic residues" evidence="5">
    <location>
        <begin position="203"/>
        <end position="218"/>
    </location>
</feature>
<keyword evidence="2" id="KW-0805">Transcription regulation</keyword>
<feature type="compositionally biased region" description="Low complexity" evidence="5">
    <location>
        <begin position="17"/>
        <end position="35"/>
    </location>
</feature>
<sequence length="577" mass="62753">MDESFLSILFGGGGEGQNPAAPGEAAGASSGSANPIQNDASTAPRQQQQDTDDDADTAAATAAALESTNRAAEDVAAAAQQQQQQRDREHREQRQRKERAAAAEAAAAAAAAATAPRRTRQGARLGGAGSDSDGDRTSDFDVDDLSGDEDWSEVKSWDPVTLVGPLDNRSALMAMSELDREKFLAERRGRVEKMKERLEVKKMLRVRKGGPQKAKRRQAHDSDEDSDEDEHPTKRVATEKSRRATSMAHLRREREKKSAKGRSRDDSDSDYAQERGQSSKSAKSSDAVDASKSTNRDTKTGEEDVRKSLPSFEEVVSLQLKRAELAEWAFHPHLEKTAKGCFVRYGIGADTKDPSRNVYRICLIDEIKTAARPYTIDGKLVPKSAVMTHASSSRENTFAKVSNSIITDSEYQRWARTMTVEKVAFPAGAVEAKLKDLHAARTYVLSSDEVAKIVEQKKALQKVPTNLTTATSELQRQLAHAIESGDEVARAELQAQLDRLLAMLPKREAQPFATTASAQPTGVAMTGPPMAGMAGIGGLGPGAREWRPKVILMAEVTNKWDKHFAFDPALEGITPAF</sequence>
<organism evidence="7 8">
    <name type="scientific">Geranomyces variabilis</name>
    <dbReference type="NCBI Taxonomy" id="109894"/>
    <lineage>
        <taxon>Eukaryota</taxon>
        <taxon>Fungi</taxon>
        <taxon>Fungi incertae sedis</taxon>
        <taxon>Chytridiomycota</taxon>
        <taxon>Chytridiomycota incertae sedis</taxon>
        <taxon>Chytridiomycetes</taxon>
        <taxon>Spizellomycetales</taxon>
        <taxon>Powellomycetaceae</taxon>
        <taxon>Geranomyces</taxon>
    </lineage>
</organism>
<accession>A0AAD5XIU7</accession>
<dbReference type="PANTHER" id="PTHR13115:SF8">
    <property type="entry name" value="RNA POLYMERASE-ASSOCIATED PROTEIN RTF1 HOMOLOG"/>
    <property type="match status" value="1"/>
</dbReference>
<dbReference type="GO" id="GO:0016593">
    <property type="term" value="C:Cdc73/Paf1 complex"/>
    <property type="evidence" value="ECO:0007669"/>
    <property type="project" value="TreeGrafter"/>
</dbReference>
<feature type="compositionally biased region" description="Basic and acidic residues" evidence="5">
    <location>
        <begin position="231"/>
        <end position="242"/>
    </location>
</feature>
<evidence type="ECO:0000256" key="5">
    <source>
        <dbReference type="SAM" id="MobiDB-lite"/>
    </source>
</evidence>
<protein>
    <recommendedName>
        <fullName evidence="6">Plus3 domain-containing protein</fullName>
    </recommendedName>
</protein>
<dbReference type="AlphaFoldDB" id="A0AAD5XIU7"/>
<keyword evidence="4" id="KW-0539">Nucleus</keyword>
<proteinExistence type="predicted"/>